<organism evidence="3 4">
    <name type="scientific">Nocardioides deserti</name>
    <dbReference type="NCBI Taxonomy" id="1588644"/>
    <lineage>
        <taxon>Bacteria</taxon>
        <taxon>Bacillati</taxon>
        <taxon>Actinomycetota</taxon>
        <taxon>Actinomycetes</taxon>
        <taxon>Propionibacteriales</taxon>
        <taxon>Nocardioidaceae</taxon>
        <taxon>Nocardioides</taxon>
    </lineage>
</organism>
<evidence type="ECO:0000313" key="3">
    <source>
        <dbReference type="EMBL" id="MBC2960492.1"/>
    </source>
</evidence>
<dbReference type="SUPFAM" id="SSF75304">
    <property type="entry name" value="Amidase signature (AS) enzymes"/>
    <property type="match status" value="1"/>
</dbReference>
<dbReference type="InterPro" id="IPR023631">
    <property type="entry name" value="Amidase_dom"/>
</dbReference>
<keyword evidence="4" id="KW-1185">Reference proteome</keyword>
<comment type="caution">
    <text evidence="3">The sequence shown here is derived from an EMBL/GenBank/DDBJ whole genome shotgun (WGS) entry which is preliminary data.</text>
</comment>
<evidence type="ECO:0000313" key="4">
    <source>
        <dbReference type="Proteomes" id="UP000604001"/>
    </source>
</evidence>
<dbReference type="PANTHER" id="PTHR11895">
    <property type="entry name" value="TRANSAMIDASE"/>
    <property type="match status" value="1"/>
</dbReference>
<keyword evidence="3" id="KW-0378">Hydrolase</keyword>
<dbReference type="Proteomes" id="UP000604001">
    <property type="component" value="Unassembled WGS sequence"/>
</dbReference>
<evidence type="ECO:0000259" key="2">
    <source>
        <dbReference type="Pfam" id="PF01425"/>
    </source>
</evidence>
<accession>A0ABR6U7U5</accession>
<gene>
    <name evidence="3" type="ORF">H7344_09310</name>
</gene>
<dbReference type="Gene3D" id="3.90.1300.10">
    <property type="entry name" value="Amidase signature (AS) domain"/>
    <property type="match status" value="1"/>
</dbReference>
<dbReference type="InterPro" id="IPR000120">
    <property type="entry name" value="Amidase"/>
</dbReference>
<dbReference type="EC" id="3.5.1.4" evidence="3"/>
<proteinExistence type="inferred from homology"/>
<reference evidence="3 4" key="1">
    <citation type="submission" date="2020-08" db="EMBL/GenBank/DDBJ databases">
        <title>novel species in genus Nocardioides.</title>
        <authorList>
            <person name="Zhang G."/>
        </authorList>
    </citation>
    <scope>NUCLEOTIDE SEQUENCE [LARGE SCALE GENOMIC DNA]</scope>
    <source>
        <strain evidence="3 4">SC8A-24</strain>
    </source>
</reference>
<evidence type="ECO:0000256" key="1">
    <source>
        <dbReference type="ARBA" id="ARBA00009199"/>
    </source>
</evidence>
<dbReference type="PIRSF" id="PIRSF001221">
    <property type="entry name" value="Amidase_fungi"/>
    <property type="match status" value="1"/>
</dbReference>
<feature type="domain" description="Amidase" evidence="2">
    <location>
        <begin position="71"/>
        <end position="491"/>
    </location>
</feature>
<dbReference type="InterPro" id="IPR020556">
    <property type="entry name" value="Amidase_CS"/>
</dbReference>
<dbReference type="NCBIfam" id="NF009119">
    <property type="entry name" value="PRK12470.1"/>
    <property type="match status" value="1"/>
</dbReference>
<name>A0ABR6U7U5_9ACTN</name>
<comment type="similarity">
    <text evidence="1">Belongs to the amidase family.</text>
</comment>
<dbReference type="EMBL" id="JACMYC010000004">
    <property type="protein sequence ID" value="MBC2960492.1"/>
    <property type="molecule type" value="Genomic_DNA"/>
</dbReference>
<dbReference type="InterPro" id="IPR036928">
    <property type="entry name" value="AS_sf"/>
</dbReference>
<protein>
    <submittedName>
        <fullName evidence="3">Amidase</fullName>
        <ecNumber evidence="3">3.5.1.4</ecNumber>
    </submittedName>
</protein>
<dbReference type="PANTHER" id="PTHR11895:SF7">
    <property type="entry name" value="GLUTAMYL-TRNA(GLN) AMIDOTRANSFERASE SUBUNIT A, MITOCHONDRIAL"/>
    <property type="match status" value="1"/>
</dbReference>
<dbReference type="PROSITE" id="PS00571">
    <property type="entry name" value="AMIDASES"/>
    <property type="match status" value="1"/>
</dbReference>
<dbReference type="Pfam" id="PF01425">
    <property type="entry name" value="Amidase"/>
    <property type="match status" value="1"/>
</dbReference>
<dbReference type="GO" id="GO:0004040">
    <property type="term" value="F:amidase activity"/>
    <property type="evidence" value="ECO:0007669"/>
    <property type="project" value="UniProtKB-EC"/>
</dbReference>
<sequence length="519" mass="54118">MRSGEAARSCSRDGSEPWARRLGGVWTSAVLPRRRSRASTPRLRGVDDLTTAGVAETVRLTTSGETTARAVVDAALARIAAHDGALNAVSQLVADRARSDADRLDAARAGGAVPGPLHGVPVVIKEELAVEGLVTTFGGEANSTPAADDAEVVRRLRVAGAVVVATTTMPEFGAWPYTESSSRGYTRNPWDRTRTPGGSSGGTAAAVASGMVPVGLGGDGGGSIRIPSAHCGLFGLKPQRGRVTSAPHDHLWFALGTAGPLARSVLDSALVYDVVRGHTDGDRWRAGSSGSFADAARREPGRLRIGWTTKPVTLGVRPDPVHVRAVQDTARLLADLGHDVREVDPRYPDPTAAFVPQFLGGIRAEAAAVQHPDRLERRTRETCRLGAWVTPTVLDKALALTEKVSEKANRVFDRVDVLLTPAVAHRPARVGVIDGKGTVRSALAAMPAIAYAALWNVAGNPAAAVPCGPAADGLPVAVQLVGRTDDEATLLSLSAQLEAARPWPLVAPVYDPSTGAAVA</sequence>